<protein>
    <submittedName>
        <fullName evidence="18">Integrin subunit alpha 1</fullName>
    </submittedName>
</protein>
<keyword evidence="11 16" id="KW-0472">Membrane</keyword>
<dbReference type="InterPro" id="IPR032695">
    <property type="entry name" value="Integrin_dom_sf"/>
</dbReference>
<keyword evidence="14" id="KW-0325">Glycoprotein</keyword>
<feature type="repeat" description="FG-GAP" evidence="15">
    <location>
        <begin position="36"/>
        <end position="94"/>
    </location>
</feature>
<dbReference type="GO" id="GO:0042059">
    <property type="term" value="P:negative regulation of epidermal growth factor receptor signaling pathway"/>
    <property type="evidence" value="ECO:0007669"/>
    <property type="project" value="Ensembl"/>
</dbReference>
<dbReference type="InterPro" id="IPR036465">
    <property type="entry name" value="vWFA_dom_sf"/>
</dbReference>
<dbReference type="KEGG" id="pmua:114606185"/>
<dbReference type="Pfam" id="PF00092">
    <property type="entry name" value="VWA"/>
    <property type="match status" value="1"/>
</dbReference>
<dbReference type="PRINTS" id="PR00453">
    <property type="entry name" value="VWFADOMAIN"/>
</dbReference>
<evidence type="ECO:0000256" key="14">
    <source>
        <dbReference type="ARBA" id="ARBA00023180"/>
    </source>
</evidence>
<dbReference type="Gene3D" id="1.20.5.930">
    <property type="entry name" value="Bicelle-embedded integrin alpha(iib) transmembrane segment"/>
    <property type="match status" value="1"/>
</dbReference>
<feature type="chain" id="PRO_5025710557" evidence="16">
    <location>
        <begin position="32"/>
        <end position="1186"/>
    </location>
</feature>
<keyword evidence="19" id="KW-1185">Reference proteome</keyword>
<feature type="domain" description="VWFA" evidence="17">
    <location>
        <begin position="176"/>
        <end position="359"/>
    </location>
</feature>
<dbReference type="InterPro" id="IPR013519">
    <property type="entry name" value="Int_alpha_beta-p"/>
</dbReference>
<dbReference type="CDD" id="cd01469">
    <property type="entry name" value="vWA_integrins_alpha_subunit"/>
    <property type="match status" value="1"/>
</dbReference>
<dbReference type="PANTHER" id="PTHR23220">
    <property type="entry name" value="INTEGRIN ALPHA"/>
    <property type="match status" value="1"/>
</dbReference>
<dbReference type="PRINTS" id="PR01185">
    <property type="entry name" value="INTEGRINA"/>
</dbReference>
<keyword evidence="13 16" id="KW-0675">Receptor</keyword>
<dbReference type="Gene3D" id="2.60.40.1460">
    <property type="entry name" value="Integrin domains. Chain A, domain 2"/>
    <property type="match status" value="1"/>
</dbReference>
<reference evidence="18" key="3">
    <citation type="submission" date="2025-09" db="UniProtKB">
        <authorList>
            <consortium name="Ensembl"/>
        </authorList>
    </citation>
    <scope>IDENTIFICATION</scope>
</reference>
<evidence type="ECO:0000313" key="18">
    <source>
        <dbReference type="Ensembl" id="ENSPMRP00000026203.1"/>
    </source>
</evidence>
<dbReference type="AlphaFoldDB" id="A0A670JMF5"/>
<dbReference type="GO" id="GO:0034665">
    <property type="term" value="C:integrin alpha1-beta1 complex"/>
    <property type="evidence" value="ECO:0007669"/>
    <property type="project" value="Ensembl"/>
</dbReference>
<dbReference type="SUPFAM" id="SSF53300">
    <property type="entry name" value="vWA-like"/>
    <property type="match status" value="1"/>
</dbReference>
<dbReference type="Pfam" id="PF08441">
    <property type="entry name" value="Integrin_A_Ig_1"/>
    <property type="match status" value="1"/>
</dbReference>
<dbReference type="InterPro" id="IPR018184">
    <property type="entry name" value="Integrin_alpha_C_CS"/>
</dbReference>
<dbReference type="GO" id="GO:0098609">
    <property type="term" value="P:cell-cell adhesion"/>
    <property type="evidence" value="ECO:0007669"/>
    <property type="project" value="TreeGrafter"/>
</dbReference>
<dbReference type="Gene3D" id="2.60.40.1530">
    <property type="entry name" value="ntegrin, alpha v. Chain A, domain 4"/>
    <property type="match status" value="1"/>
</dbReference>
<evidence type="ECO:0000256" key="4">
    <source>
        <dbReference type="ARBA" id="ARBA00022723"/>
    </source>
</evidence>
<dbReference type="Proteomes" id="UP000472272">
    <property type="component" value="Chromosome 11"/>
</dbReference>
<keyword evidence="7" id="KW-0106">Calcium</keyword>
<dbReference type="SUPFAM" id="SSF69318">
    <property type="entry name" value="Integrin alpha N-terminal domain"/>
    <property type="match status" value="1"/>
</dbReference>
<dbReference type="SMART" id="SM00327">
    <property type="entry name" value="VWA"/>
    <property type="match status" value="1"/>
</dbReference>
<keyword evidence="8 16" id="KW-0130">Cell adhesion</keyword>
<evidence type="ECO:0000256" key="16">
    <source>
        <dbReference type="RuleBase" id="RU003762"/>
    </source>
</evidence>
<evidence type="ECO:0000256" key="10">
    <source>
        <dbReference type="ARBA" id="ARBA00023037"/>
    </source>
</evidence>
<proteinExistence type="inferred from homology"/>
<feature type="transmembrane region" description="Helical" evidence="16">
    <location>
        <begin position="1147"/>
        <end position="1171"/>
    </location>
</feature>
<keyword evidence="9 16" id="KW-1133">Transmembrane helix</keyword>
<feature type="repeat" description="FG-GAP" evidence="15">
    <location>
        <begin position="560"/>
        <end position="618"/>
    </location>
</feature>
<dbReference type="GO" id="GO:0009897">
    <property type="term" value="C:external side of plasma membrane"/>
    <property type="evidence" value="ECO:0007669"/>
    <property type="project" value="Ensembl"/>
</dbReference>
<evidence type="ECO:0000256" key="9">
    <source>
        <dbReference type="ARBA" id="ARBA00022989"/>
    </source>
</evidence>
<keyword evidence="4" id="KW-0479">Metal-binding</keyword>
<dbReference type="GO" id="GO:0005178">
    <property type="term" value="F:integrin binding"/>
    <property type="evidence" value="ECO:0007669"/>
    <property type="project" value="TreeGrafter"/>
</dbReference>
<dbReference type="InterPro" id="IPR013517">
    <property type="entry name" value="FG-GAP"/>
</dbReference>
<dbReference type="Gene3D" id="2.60.40.1510">
    <property type="entry name" value="ntegrin, alpha v. Chain A, domain 3"/>
    <property type="match status" value="1"/>
</dbReference>
<dbReference type="InterPro" id="IPR002035">
    <property type="entry name" value="VWF_A"/>
</dbReference>
<dbReference type="GeneID" id="114606185"/>
<dbReference type="PROSITE" id="PS51470">
    <property type="entry name" value="FG_GAP"/>
    <property type="match status" value="4"/>
</dbReference>
<dbReference type="SMART" id="SM00191">
    <property type="entry name" value="Int_alpha"/>
    <property type="match status" value="4"/>
</dbReference>
<dbReference type="GO" id="GO:0005925">
    <property type="term" value="C:focal adhesion"/>
    <property type="evidence" value="ECO:0007669"/>
    <property type="project" value="Ensembl"/>
</dbReference>
<evidence type="ECO:0000256" key="13">
    <source>
        <dbReference type="ARBA" id="ARBA00023170"/>
    </source>
</evidence>
<dbReference type="GO" id="GO:0030593">
    <property type="term" value="P:neutrophil chemotaxis"/>
    <property type="evidence" value="ECO:0007669"/>
    <property type="project" value="Ensembl"/>
</dbReference>
<dbReference type="Pfam" id="PF20805">
    <property type="entry name" value="Integrin_A_Ig_2"/>
    <property type="match status" value="1"/>
</dbReference>
<dbReference type="FunFam" id="3.40.50.410:FF:000012">
    <property type="entry name" value="Integrin, alpha 10"/>
    <property type="match status" value="1"/>
</dbReference>
<keyword evidence="12" id="KW-1015">Disulfide bond</keyword>
<organism evidence="18 19">
    <name type="scientific">Podarcis muralis</name>
    <name type="common">Wall lizard</name>
    <name type="synonym">Lacerta muralis</name>
    <dbReference type="NCBI Taxonomy" id="64176"/>
    <lineage>
        <taxon>Eukaryota</taxon>
        <taxon>Metazoa</taxon>
        <taxon>Chordata</taxon>
        <taxon>Craniata</taxon>
        <taxon>Vertebrata</taxon>
        <taxon>Euteleostomi</taxon>
        <taxon>Lepidosauria</taxon>
        <taxon>Squamata</taxon>
        <taxon>Bifurcata</taxon>
        <taxon>Unidentata</taxon>
        <taxon>Episquamata</taxon>
        <taxon>Laterata</taxon>
        <taxon>Lacertibaenia</taxon>
        <taxon>Lacertidae</taxon>
        <taxon>Podarcis</taxon>
    </lineage>
</organism>
<dbReference type="GO" id="GO:0019211">
    <property type="term" value="F:phosphatase activator activity"/>
    <property type="evidence" value="ECO:0007669"/>
    <property type="project" value="Ensembl"/>
</dbReference>
<dbReference type="GO" id="GO:0098639">
    <property type="term" value="F:collagen binding involved in cell-matrix adhesion"/>
    <property type="evidence" value="ECO:0007669"/>
    <property type="project" value="Ensembl"/>
</dbReference>
<dbReference type="GO" id="GO:0045178">
    <property type="term" value="C:basal part of cell"/>
    <property type="evidence" value="ECO:0007669"/>
    <property type="project" value="Ensembl"/>
</dbReference>
<reference evidence="18 19" key="1">
    <citation type="journal article" date="2019" name="Proc. Natl. Acad. Sci. U.S.A.">
        <title>Regulatory changes in pterin and carotenoid genes underlie balanced color polymorphisms in the wall lizard.</title>
        <authorList>
            <person name="Andrade P."/>
            <person name="Pinho C."/>
            <person name="Perez I de Lanuza G."/>
            <person name="Afonso S."/>
            <person name="Brejcha J."/>
            <person name="Rubin C.J."/>
            <person name="Wallerman O."/>
            <person name="Pereira P."/>
            <person name="Sabatino S.J."/>
            <person name="Bellati A."/>
            <person name="Pellitteri-Rosa D."/>
            <person name="Bosakova Z."/>
            <person name="Bunikis I."/>
            <person name="Carretero M.A."/>
            <person name="Feiner N."/>
            <person name="Marsik P."/>
            <person name="Pauperio F."/>
            <person name="Salvi D."/>
            <person name="Soler L."/>
            <person name="While G.M."/>
            <person name="Uller T."/>
            <person name="Font E."/>
            <person name="Andersson L."/>
            <person name="Carneiro M."/>
        </authorList>
    </citation>
    <scope>NUCLEOTIDE SEQUENCE</scope>
</reference>
<dbReference type="PROSITE" id="PS00242">
    <property type="entry name" value="INTEGRIN_ALPHA"/>
    <property type="match status" value="1"/>
</dbReference>
<dbReference type="GO" id="GO:0007229">
    <property type="term" value="P:integrin-mediated signaling pathway"/>
    <property type="evidence" value="ECO:0007669"/>
    <property type="project" value="UniProtKB-KW"/>
</dbReference>
<dbReference type="PROSITE" id="PS50234">
    <property type="entry name" value="VWFA"/>
    <property type="match status" value="1"/>
</dbReference>
<evidence type="ECO:0000256" key="6">
    <source>
        <dbReference type="ARBA" id="ARBA00022737"/>
    </source>
</evidence>
<dbReference type="CTD" id="3672"/>
<evidence type="ECO:0000256" key="1">
    <source>
        <dbReference type="ARBA" id="ARBA00004479"/>
    </source>
</evidence>
<gene>
    <name evidence="18" type="primary">ITGA1</name>
</gene>
<keyword evidence="10 16" id="KW-0401">Integrin</keyword>
<dbReference type="Pfam" id="PF20806">
    <property type="entry name" value="Integrin_A_Ig_3"/>
    <property type="match status" value="1"/>
</dbReference>
<dbReference type="GO" id="GO:0019903">
    <property type="term" value="F:protein phosphatase binding"/>
    <property type="evidence" value="ECO:0007669"/>
    <property type="project" value="Ensembl"/>
</dbReference>
<dbReference type="GO" id="GO:0046872">
    <property type="term" value="F:metal ion binding"/>
    <property type="evidence" value="ECO:0007669"/>
    <property type="project" value="UniProtKB-KW"/>
</dbReference>
<dbReference type="GO" id="GO:0008285">
    <property type="term" value="P:negative regulation of cell population proliferation"/>
    <property type="evidence" value="ECO:0007669"/>
    <property type="project" value="Ensembl"/>
</dbReference>
<reference evidence="18" key="2">
    <citation type="submission" date="2025-08" db="UniProtKB">
        <authorList>
            <consortium name="Ensembl"/>
        </authorList>
    </citation>
    <scope>IDENTIFICATION</scope>
</reference>
<accession>A0A670JMF5</accession>
<keyword evidence="5 16" id="KW-0732">Signal</keyword>
<evidence type="ECO:0000256" key="8">
    <source>
        <dbReference type="ARBA" id="ARBA00022889"/>
    </source>
</evidence>
<feature type="repeat" description="FG-GAP" evidence="15">
    <location>
        <begin position="479"/>
        <end position="541"/>
    </location>
</feature>
<dbReference type="PANTHER" id="PTHR23220:SF22">
    <property type="entry name" value="INTEGRIN ALPHA-1"/>
    <property type="match status" value="1"/>
</dbReference>
<evidence type="ECO:0000256" key="7">
    <source>
        <dbReference type="ARBA" id="ARBA00022837"/>
    </source>
</evidence>
<dbReference type="Pfam" id="PF01839">
    <property type="entry name" value="FG-GAP"/>
    <property type="match status" value="2"/>
</dbReference>
<dbReference type="RefSeq" id="XP_028603938.1">
    <property type="nucleotide sequence ID" value="XM_028748105.1"/>
</dbReference>
<keyword evidence="6" id="KW-0677">Repeat</keyword>
<dbReference type="GO" id="GO:0045123">
    <property type="term" value="P:cellular extravasation"/>
    <property type="evidence" value="ECO:0007669"/>
    <property type="project" value="Ensembl"/>
</dbReference>
<dbReference type="Gene3D" id="3.40.50.410">
    <property type="entry name" value="von Willebrand factor, type A domain"/>
    <property type="match status" value="1"/>
</dbReference>
<dbReference type="Gene3D" id="2.130.10.130">
    <property type="entry name" value="Integrin alpha, N-terminal"/>
    <property type="match status" value="1"/>
</dbReference>
<dbReference type="GO" id="GO:0033627">
    <property type="term" value="P:cell adhesion mediated by integrin"/>
    <property type="evidence" value="ECO:0007669"/>
    <property type="project" value="TreeGrafter"/>
</dbReference>
<comment type="similarity">
    <text evidence="2 16">Belongs to the integrin alpha chain family.</text>
</comment>
<evidence type="ECO:0000256" key="15">
    <source>
        <dbReference type="PROSITE-ProRule" id="PRU00803"/>
    </source>
</evidence>
<feature type="repeat" description="FG-GAP" evidence="15">
    <location>
        <begin position="622"/>
        <end position="682"/>
    </location>
</feature>
<name>A0A670JMF5_PODMU</name>
<keyword evidence="3 16" id="KW-0812">Transmembrane</keyword>
<dbReference type="Ensembl" id="ENSPMRT00000027805.1">
    <property type="protein sequence ID" value="ENSPMRP00000026203.1"/>
    <property type="gene ID" value="ENSPMRG00000016952.1"/>
</dbReference>
<evidence type="ECO:0000256" key="2">
    <source>
        <dbReference type="ARBA" id="ARBA00008054"/>
    </source>
</evidence>
<dbReference type="InterPro" id="IPR048286">
    <property type="entry name" value="Integrin_alpha_Ig-like_3"/>
</dbReference>
<dbReference type="SUPFAM" id="SSF69179">
    <property type="entry name" value="Integrin domains"/>
    <property type="match status" value="3"/>
</dbReference>
<dbReference type="InterPro" id="IPR028994">
    <property type="entry name" value="Integrin_alpha_N"/>
</dbReference>
<dbReference type="InterPro" id="IPR000413">
    <property type="entry name" value="Integrin_alpha"/>
</dbReference>
<dbReference type="InterPro" id="IPR013649">
    <property type="entry name" value="Integrin_alpha_Ig-like_1"/>
</dbReference>
<dbReference type="OMA" id="TCCSLLK"/>
<evidence type="ECO:0000259" key="17">
    <source>
        <dbReference type="PROSITE" id="PS50234"/>
    </source>
</evidence>
<feature type="signal peptide" evidence="16">
    <location>
        <begin position="1"/>
        <end position="31"/>
    </location>
</feature>
<comment type="subcellular location">
    <subcellularLocation>
        <location evidence="1 16">Membrane</location>
        <topology evidence="1 16">Single-pass type I membrane protein</topology>
    </subcellularLocation>
</comment>
<evidence type="ECO:0000256" key="12">
    <source>
        <dbReference type="ARBA" id="ARBA00023157"/>
    </source>
</evidence>
<dbReference type="OrthoDB" id="5317514at2759"/>
<sequence length="1186" mass="131849">MGSCSLCPSGSIPGVAVPCLVLTVLLHLVLSFNVDVKDTMTFSGPVEDMFGYTVQQFENEEGKWVLIGSPLAGQPQKKTGDVYKCPVGQGHGLPCVKLNLPDDISIPHVAEVKENMTLGATLVTNPNGGFLACGPLYAYKCGRLHYTTGICSNVSSTFEVVNSIAPSVQECKTQLDIVIVLDGSNSIYPWESVTAFLDSLLRNMDIGPKETQVGIVQYGENVTHEFNLNTYTTTEEVLVAAKKIGQRGGRQTMTALGIDTARKEAFTEARGARPGVQKVMVVVTDGESHDNYRLKKVIEDCEKENIQRFSIAILGHYNRGNLSTEKLVEEIKSIASEPTEKHFFNVSDELALLTIVEALGERIFALEATKDQLASSFEMEMSQAGISAHYSQDWIMLGAVGAYDWNGTVVMLKDNAFQIPRNDTFYNKSSERNEPLAAYLGYTVNSASVPGDVLYIAGQPRYNHTGQVIIYRMRGADIEILQRLNGEQIGSYFGSVITTIDIDKDTFTDILLVGAPMYMGTEKEEQGKVYVYSLNQKTFEHQMTLEPIKQTCCSLLKHNDCTNHNKNEPCGARFGTSIASVKDLNLDGFNDIVIGAPLEDDHRGAVYVYHGNGNTIRKEYAQRIASGGDGEKMKFFGQSIHGEMDLNGDGLTDVTIGGLGGAALFWSRDVAEVNASMEFTPSKINIQKINNDMQKQRVFINATICFKVKLKSEEATMNETSIQYWITLDAQRKLSRSLFTETLERKMQKNITVKGSECVNHNFYMLDQPDFRDSVKVLLDFNFSDPESGPILDSAMPNSIYEYIPFTKDCGTKEKCITDLQLTANAAIEGSSSSPFIIRSSNLKFWVRMLVKNKKDSAYNTRVIVQYSPNIIFAGIEKISKDSCESGPNITCKVGYPFLTPGEEIFFDIAFQFNVSSLLENTVIQFSVTSDSEEHEETLADNRGSIAIPVKYESGLIFKREPSSFHIIIAANDTFPKYINSTENIGDEININYMIEKGDHFPMPPLTLQILYPNLTSVENYILYLTAISFSENVNCNSSHSTNPLRIGGDPPFKTSGIKHPLKDPKINCDFYHCASINCTVAPSNITHVNISFRIWKRTFKKANLHSAEVNVRALLRSGNSLLILKKENERIETIIKISKELLPGHVPLWVILLSVFAGLLILTLLIFALWKAGFFNRPLRKKMEK</sequence>
<dbReference type="GeneTree" id="ENSGT00940000157646"/>
<dbReference type="InterPro" id="IPR048285">
    <property type="entry name" value="Integrin_alpha_Ig-like_2"/>
</dbReference>
<evidence type="ECO:0000313" key="19">
    <source>
        <dbReference type="Proteomes" id="UP000472272"/>
    </source>
</evidence>
<evidence type="ECO:0000256" key="3">
    <source>
        <dbReference type="ARBA" id="ARBA00022692"/>
    </source>
</evidence>
<evidence type="ECO:0000256" key="11">
    <source>
        <dbReference type="ARBA" id="ARBA00023136"/>
    </source>
</evidence>
<evidence type="ECO:0000256" key="5">
    <source>
        <dbReference type="ARBA" id="ARBA00022729"/>
    </source>
</evidence>